<comment type="caution">
    <text evidence="1">The sequence shown here is derived from an EMBL/GenBank/DDBJ whole genome shotgun (WGS) entry which is preliminary data.</text>
</comment>
<dbReference type="EMBL" id="AYYQ01000001">
    <property type="protein sequence ID" value="KRM69857.1"/>
    <property type="molecule type" value="Genomic_DNA"/>
</dbReference>
<dbReference type="STRING" id="1423781.FD06_GL000022"/>
<keyword evidence="2" id="KW-1185">Reference proteome</keyword>
<dbReference type="AlphaFoldDB" id="A0A0R2ARA7"/>
<evidence type="ECO:0000313" key="2">
    <source>
        <dbReference type="Proteomes" id="UP000052012"/>
    </source>
</evidence>
<gene>
    <name evidence="1" type="ORF">FD06_GL000022</name>
</gene>
<reference evidence="1 2" key="1">
    <citation type="journal article" date="2015" name="Genome Announc.">
        <title>Expanding the biotechnology potential of lactobacilli through comparative genomics of 213 strains and associated genera.</title>
        <authorList>
            <person name="Sun Z."/>
            <person name="Harris H.M."/>
            <person name="McCann A."/>
            <person name="Guo C."/>
            <person name="Argimon S."/>
            <person name="Zhang W."/>
            <person name="Yang X."/>
            <person name="Jeffery I.B."/>
            <person name="Cooney J.C."/>
            <person name="Kagawa T.F."/>
            <person name="Liu W."/>
            <person name="Song Y."/>
            <person name="Salvetti E."/>
            <person name="Wrobel A."/>
            <person name="Rasinkangas P."/>
            <person name="Parkhill J."/>
            <person name="Rea M.C."/>
            <person name="O'Sullivan O."/>
            <person name="Ritari J."/>
            <person name="Douillard F.P."/>
            <person name="Paul Ross R."/>
            <person name="Yang R."/>
            <person name="Briner A.E."/>
            <person name="Felis G.E."/>
            <person name="de Vos W.M."/>
            <person name="Barrangou R."/>
            <person name="Klaenhammer T.R."/>
            <person name="Caufield P.W."/>
            <person name="Cui Y."/>
            <person name="Zhang H."/>
            <person name="O'Toole P.W."/>
        </authorList>
    </citation>
    <scope>NUCLEOTIDE SEQUENCE [LARGE SCALE GENOMIC DNA]</scope>
    <source>
        <strain evidence="1 2">DSM 23829</strain>
    </source>
</reference>
<sequence>MIMTETQLIKMVDEFKKYNITIRHNGLSIVSINDHPATLNAAKYMPDQMVRVICQFMQTQIIAEMWRA</sequence>
<accession>A0A0R2ARA7</accession>
<dbReference type="Proteomes" id="UP000052012">
    <property type="component" value="Unassembled WGS sequence"/>
</dbReference>
<name>A0A0R2ARA7_9LACO</name>
<evidence type="ECO:0000313" key="1">
    <source>
        <dbReference type="EMBL" id="KRM69857.1"/>
    </source>
</evidence>
<organism evidence="1 2">
    <name type="scientific">Apilactobacillus ozensis DSM 23829 = JCM 17196</name>
    <dbReference type="NCBI Taxonomy" id="1423781"/>
    <lineage>
        <taxon>Bacteria</taxon>
        <taxon>Bacillati</taxon>
        <taxon>Bacillota</taxon>
        <taxon>Bacilli</taxon>
        <taxon>Lactobacillales</taxon>
        <taxon>Lactobacillaceae</taxon>
        <taxon>Apilactobacillus</taxon>
    </lineage>
</organism>
<dbReference type="PATRIC" id="fig|1423781.4.peg.24"/>
<protein>
    <submittedName>
        <fullName evidence="1">Uncharacterized protein</fullName>
    </submittedName>
</protein>
<proteinExistence type="predicted"/>